<accession>A0A176YDX8</accession>
<dbReference type="InterPro" id="IPR036291">
    <property type="entry name" value="NAD(P)-bd_dom_sf"/>
</dbReference>
<feature type="domain" description="Enoyl reductase (ER)" evidence="1">
    <location>
        <begin position="15"/>
        <end position="325"/>
    </location>
</feature>
<keyword evidence="3" id="KW-1185">Reference proteome</keyword>
<dbReference type="InterPro" id="IPR011032">
    <property type="entry name" value="GroES-like_sf"/>
</dbReference>
<protein>
    <submittedName>
        <fullName evidence="2">NADPH:quinone dehydrogenase</fullName>
    </submittedName>
</protein>
<reference evidence="2 3" key="1">
    <citation type="submission" date="2016-03" db="EMBL/GenBank/DDBJ databases">
        <title>Draft Genome Sequence of the Strain BR 10245 (Bradyrhizobium sp.) isolated from nodules of Centrolobium paraense.</title>
        <authorList>
            <person name="Simoes-Araujo J.L.Sr."/>
            <person name="Barauna A.C."/>
            <person name="Silva K."/>
            <person name="Zilli J.E."/>
        </authorList>
    </citation>
    <scope>NUCLEOTIDE SEQUENCE [LARGE SCALE GENOMIC DNA]</scope>
    <source>
        <strain evidence="2 3">BR 10245</strain>
    </source>
</reference>
<name>A0A176YDX8_9BRAD</name>
<dbReference type="GO" id="GO:0043957">
    <property type="term" value="F:acryloyl-CoA reductase (NADPH) activity"/>
    <property type="evidence" value="ECO:0007669"/>
    <property type="project" value="TreeGrafter"/>
</dbReference>
<evidence type="ECO:0000313" key="2">
    <source>
        <dbReference type="EMBL" id="OAF02657.1"/>
    </source>
</evidence>
<dbReference type="CDD" id="cd08288">
    <property type="entry name" value="MDR_yhdh"/>
    <property type="match status" value="1"/>
</dbReference>
<dbReference type="NCBIfam" id="TIGR02823">
    <property type="entry name" value="oxido_YhdH"/>
    <property type="match status" value="1"/>
</dbReference>
<comment type="caution">
    <text evidence="2">The sequence shown here is derived from an EMBL/GenBank/DDBJ whole genome shotgun (WGS) entry which is preliminary data.</text>
</comment>
<dbReference type="EMBL" id="LUUB01000095">
    <property type="protein sequence ID" value="OAF02657.1"/>
    <property type="molecule type" value="Genomic_DNA"/>
</dbReference>
<dbReference type="RefSeq" id="WP_063706278.1">
    <property type="nucleotide sequence ID" value="NZ_LUUB01000095.1"/>
</dbReference>
<dbReference type="InterPro" id="IPR014188">
    <property type="entry name" value="Acrylyl-CoA_reductase_AcuI"/>
</dbReference>
<sequence length="328" mass="34258">MATFKAIRIDKADKGTTAALTQFDEAELMDGDVTVRVEWSTLNYKDGLALTGKAPVVRRFPMIAGIDFAGTVEQSSHPQWKAGDKVVCTGWGMSETHLGAYAEKARVKGDWLVALPQGLSARDAMAIGTAGFTAMLSVLALEKHGLSPKSGPIVVTGAAGGVGSVATAVLSKLGYHVIASTGRASEADYLKDLGAAEVIDRNELSAPAKPLAKERWAGGVDSVGSTTLANLLSMTKYGGAIAACGLAAGMDLPSSVAPFILRGVCLLGIDSVMCPLPPRKAAWQRLASDLDRTKLSEITNEISLGEAIEWGPKILAGQVRGRIVVKIV</sequence>
<dbReference type="SUPFAM" id="SSF50129">
    <property type="entry name" value="GroES-like"/>
    <property type="match status" value="1"/>
</dbReference>
<dbReference type="SMART" id="SM00829">
    <property type="entry name" value="PKS_ER"/>
    <property type="match status" value="1"/>
</dbReference>
<evidence type="ECO:0000259" key="1">
    <source>
        <dbReference type="SMART" id="SM00829"/>
    </source>
</evidence>
<dbReference type="SUPFAM" id="SSF51735">
    <property type="entry name" value="NAD(P)-binding Rossmann-fold domains"/>
    <property type="match status" value="1"/>
</dbReference>
<dbReference type="Proteomes" id="UP000076959">
    <property type="component" value="Unassembled WGS sequence"/>
</dbReference>
<dbReference type="Gene3D" id="3.90.180.10">
    <property type="entry name" value="Medium-chain alcohol dehydrogenases, catalytic domain"/>
    <property type="match status" value="1"/>
</dbReference>
<dbReference type="AlphaFoldDB" id="A0A176YDX8"/>
<dbReference type="OrthoDB" id="9782155at2"/>
<organism evidence="2 3">
    <name type="scientific">Bradyrhizobium centrolobii</name>
    <dbReference type="NCBI Taxonomy" id="1505087"/>
    <lineage>
        <taxon>Bacteria</taxon>
        <taxon>Pseudomonadati</taxon>
        <taxon>Pseudomonadota</taxon>
        <taxon>Alphaproteobacteria</taxon>
        <taxon>Hyphomicrobiales</taxon>
        <taxon>Nitrobacteraceae</taxon>
        <taxon>Bradyrhizobium</taxon>
    </lineage>
</organism>
<dbReference type="Gene3D" id="3.40.50.720">
    <property type="entry name" value="NAD(P)-binding Rossmann-like Domain"/>
    <property type="match status" value="1"/>
</dbReference>
<dbReference type="PANTHER" id="PTHR43677:SF1">
    <property type="entry name" value="ACRYLYL-COA REDUCTASE ACUI-RELATED"/>
    <property type="match status" value="1"/>
</dbReference>
<proteinExistence type="predicted"/>
<dbReference type="STRING" id="1505087.AYJ54_26210"/>
<dbReference type="InterPro" id="IPR013149">
    <property type="entry name" value="ADH-like_C"/>
</dbReference>
<dbReference type="InterPro" id="IPR051397">
    <property type="entry name" value="Zn-ADH-like_protein"/>
</dbReference>
<evidence type="ECO:0000313" key="3">
    <source>
        <dbReference type="Proteomes" id="UP000076959"/>
    </source>
</evidence>
<dbReference type="PANTHER" id="PTHR43677">
    <property type="entry name" value="SHORT-CHAIN DEHYDROGENASE/REDUCTASE"/>
    <property type="match status" value="1"/>
</dbReference>
<gene>
    <name evidence="2" type="ORF">AYJ54_26210</name>
</gene>
<dbReference type="InterPro" id="IPR020843">
    <property type="entry name" value="ER"/>
</dbReference>
<dbReference type="InterPro" id="IPR013154">
    <property type="entry name" value="ADH-like_N"/>
</dbReference>
<dbReference type="Pfam" id="PF08240">
    <property type="entry name" value="ADH_N"/>
    <property type="match status" value="1"/>
</dbReference>
<dbReference type="Pfam" id="PF00107">
    <property type="entry name" value="ADH_zinc_N"/>
    <property type="match status" value="1"/>
</dbReference>